<evidence type="ECO:0000256" key="4">
    <source>
        <dbReference type="ARBA" id="ARBA00023015"/>
    </source>
</evidence>
<keyword evidence="5 7" id="KW-0238">DNA-binding</keyword>
<dbReference type="InterPro" id="IPR037914">
    <property type="entry name" value="SpoVT-AbrB_sf"/>
</dbReference>
<dbReference type="HAMAP" id="MF_01008">
    <property type="entry name" value="MraZ"/>
    <property type="match status" value="1"/>
</dbReference>
<dbReference type="KEGG" id="kge:TQ33_1707"/>
<dbReference type="STRING" id="914150.TQ33_1707"/>
<dbReference type="InterPro" id="IPR003444">
    <property type="entry name" value="MraZ"/>
</dbReference>
<dbReference type="InterPro" id="IPR020603">
    <property type="entry name" value="MraZ_dom"/>
</dbReference>
<dbReference type="InterPro" id="IPR035642">
    <property type="entry name" value="MraZ_N"/>
</dbReference>
<organism evidence="9 10">
    <name type="scientific">Kangiella geojedonensis</name>
    <dbReference type="NCBI Taxonomy" id="914150"/>
    <lineage>
        <taxon>Bacteria</taxon>
        <taxon>Pseudomonadati</taxon>
        <taxon>Pseudomonadota</taxon>
        <taxon>Gammaproteobacteria</taxon>
        <taxon>Kangiellales</taxon>
        <taxon>Kangiellaceae</taxon>
        <taxon>Kangiella</taxon>
    </lineage>
</organism>
<gene>
    <name evidence="7" type="primary">mraZ</name>
    <name evidence="9" type="ORF">TQ33_1707</name>
</gene>
<dbReference type="AlphaFoldDB" id="A0A0F6TRJ4"/>
<evidence type="ECO:0000256" key="6">
    <source>
        <dbReference type="ARBA" id="ARBA00023163"/>
    </source>
</evidence>
<accession>A0A0F6TRJ4</accession>
<evidence type="ECO:0000256" key="2">
    <source>
        <dbReference type="ARBA" id="ARBA00022490"/>
    </source>
</evidence>
<dbReference type="EMBL" id="CP010975">
    <property type="protein sequence ID" value="AKE52649.1"/>
    <property type="molecule type" value="Genomic_DNA"/>
</dbReference>
<dbReference type="Pfam" id="PF02381">
    <property type="entry name" value="MraZ"/>
    <property type="match status" value="2"/>
</dbReference>
<feature type="domain" description="SpoVT-AbrB" evidence="8">
    <location>
        <begin position="5"/>
        <end position="52"/>
    </location>
</feature>
<dbReference type="CDD" id="cd16321">
    <property type="entry name" value="MraZ_C"/>
    <property type="match status" value="1"/>
</dbReference>
<evidence type="ECO:0000256" key="7">
    <source>
        <dbReference type="HAMAP-Rule" id="MF_01008"/>
    </source>
</evidence>
<evidence type="ECO:0000256" key="5">
    <source>
        <dbReference type="ARBA" id="ARBA00023125"/>
    </source>
</evidence>
<dbReference type="InterPro" id="IPR035644">
    <property type="entry name" value="MraZ_C"/>
</dbReference>
<keyword evidence="9" id="KW-0131">Cell cycle</keyword>
<dbReference type="PATRIC" id="fig|914150.5.peg.1728"/>
<dbReference type="PANTHER" id="PTHR34701:SF1">
    <property type="entry name" value="TRANSCRIPTIONAL REGULATOR MRAZ"/>
    <property type="match status" value="1"/>
</dbReference>
<dbReference type="InterPro" id="IPR038619">
    <property type="entry name" value="MraZ_sf"/>
</dbReference>
<dbReference type="NCBIfam" id="TIGR00242">
    <property type="entry name" value="division/cell wall cluster transcriptional repressor MraZ"/>
    <property type="match status" value="1"/>
</dbReference>
<comment type="subunit">
    <text evidence="7">Forms oligomers.</text>
</comment>
<dbReference type="GO" id="GO:0051301">
    <property type="term" value="P:cell division"/>
    <property type="evidence" value="ECO:0007669"/>
    <property type="project" value="UniProtKB-KW"/>
</dbReference>
<dbReference type="GO" id="GO:0003700">
    <property type="term" value="F:DNA-binding transcription factor activity"/>
    <property type="evidence" value="ECO:0007669"/>
    <property type="project" value="UniProtKB-UniRule"/>
</dbReference>
<feature type="domain" description="SpoVT-AbrB" evidence="8">
    <location>
        <begin position="81"/>
        <end position="124"/>
    </location>
</feature>
<keyword evidence="2 7" id="KW-0963">Cytoplasm</keyword>
<dbReference type="Gene3D" id="3.40.1550.20">
    <property type="entry name" value="Transcriptional regulator MraZ domain"/>
    <property type="match status" value="1"/>
</dbReference>
<evidence type="ECO:0000256" key="1">
    <source>
        <dbReference type="ARBA" id="ARBA00013860"/>
    </source>
</evidence>
<comment type="subcellular location">
    <subcellularLocation>
        <location evidence="7">Cytoplasm</location>
        <location evidence="7">Nucleoid</location>
    </subcellularLocation>
</comment>
<dbReference type="CDD" id="cd16320">
    <property type="entry name" value="MraZ_N"/>
    <property type="match status" value="1"/>
</dbReference>
<keyword evidence="9" id="KW-0132">Cell division</keyword>
<sequence>MFRGATAINMDAKGRIAIPAKYRSRFHDACANQIVVTIDLFDPCLLLFPLPQWEQLETTLDTFSNTDPNQRRIKRMLLGHASEHEIDGNGRILLPPVLREYAHLEKEVLLAGQGKTFQIWNENNWHKKIEDDVAALGEGPLDTENLPDLAF</sequence>
<keyword evidence="10" id="KW-1185">Reference proteome</keyword>
<keyword evidence="4 7" id="KW-0805">Transcription regulation</keyword>
<dbReference type="GO" id="GO:0000976">
    <property type="term" value="F:transcription cis-regulatory region binding"/>
    <property type="evidence" value="ECO:0007669"/>
    <property type="project" value="TreeGrafter"/>
</dbReference>
<dbReference type="SUPFAM" id="SSF89447">
    <property type="entry name" value="AbrB/MazE/MraZ-like"/>
    <property type="match status" value="1"/>
</dbReference>
<dbReference type="PANTHER" id="PTHR34701">
    <property type="entry name" value="TRANSCRIPTIONAL REGULATOR MRAZ"/>
    <property type="match status" value="1"/>
</dbReference>
<comment type="similarity">
    <text evidence="7">Belongs to the MraZ family.</text>
</comment>
<evidence type="ECO:0000256" key="3">
    <source>
        <dbReference type="ARBA" id="ARBA00022737"/>
    </source>
</evidence>
<keyword evidence="3" id="KW-0677">Repeat</keyword>
<proteinExistence type="inferred from homology"/>
<dbReference type="Proteomes" id="UP000034071">
    <property type="component" value="Chromosome"/>
</dbReference>
<reference evidence="9 10" key="1">
    <citation type="submission" date="2015-02" db="EMBL/GenBank/DDBJ databases">
        <title>Complete genome sequence of Kangiella geojedonensis strain YCS-5T.</title>
        <authorList>
            <person name="Kim K.M."/>
        </authorList>
    </citation>
    <scope>NUCLEOTIDE SEQUENCE [LARGE SCALE GENOMIC DNA]</scope>
    <source>
        <strain evidence="9 10">YCS-5</strain>
    </source>
</reference>
<dbReference type="GO" id="GO:2000143">
    <property type="term" value="P:negative regulation of DNA-templated transcription initiation"/>
    <property type="evidence" value="ECO:0007669"/>
    <property type="project" value="TreeGrafter"/>
</dbReference>
<evidence type="ECO:0000259" key="8">
    <source>
        <dbReference type="PROSITE" id="PS51740"/>
    </source>
</evidence>
<dbReference type="InterPro" id="IPR007159">
    <property type="entry name" value="SpoVT-AbrB_dom"/>
</dbReference>
<dbReference type="GO" id="GO:0009295">
    <property type="term" value="C:nucleoid"/>
    <property type="evidence" value="ECO:0007669"/>
    <property type="project" value="UniProtKB-SubCell"/>
</dbReference>
<name>A0A0F6TRJ4_9GAMM</name>
<keyword evidence="6 7" id="KW-0804">Transcription</keyword>
<dbReference type="HOGENOM" id="CLU_107907_2_0_6"/>
<evidence type="ECO:0000313" key="9">
    <source>
        <dbReference type="EMBL" id="AKE52649.1"/>
    </source>
</evidence>
<dbReference type="RefSeq" id="WP_046561693.1">
    <property type="nucleotide sequence ID" value="NZ_CP010975.1"/>
</dbReference>
<protein>
    <recommendedName>
        <fullName evidence="1 7">Transcriptional regulator MraZ</fullName>
    </recommendedName>
</protein>
<dbReference type="OrthoDB" id="9807753at2"/>
<dbReference type="PROSITE" id="PS51740">
    <property type="entry name" value="SPOVT_ABRB"/>
    <property type="match status" value="2"/>
</dbReference>
<evidence type="ECO:0000313" key="10">
    <source>
        <dbReference type="Proteomes" id="UP000034071"/>
    </source>
</evidence>
<dbReference type="GO" id="GO:0005737">
    <property type="term" value="C:cytoplasm"/>
    <property type="evidence" value="ECO:0007669"/>
    <property type="project" value="UniProtKB-UniRule"/>
</dbReference>